<dbReference type="RefSeq" id="WP_191125762.1">
    <property type="nucleotide sequence ID" value="NZ_JACXWY010000024.1"/>
</dbReference>
<feature type="compositionally biased region" description="Basic residues" evidence="7">
    <location>
        <begin position="609"/>
        <end position="619"/>
    </location>
</feature>
<feature type="transmembrane region" description="Helical" evidence="8">
    <location>
        <begin position="87"/>
        <end position="107"/>
    </location>
</feature>
<evidence type="ECO:0000256" key="1">
    <source>
        <dbReference type="ARBA" id="ARBA00004651"/>
    </source>
</evidence>
<evidence type="ECO:0000256" key="2">
    <source>
        <dbReference type="ARBA" id="ARBA00008806"/>
    </source>
</evidence>
<keyword evidence="4 8" id="KW-0812">Transmembrane</keyword>
<sequence length="730" mass="80661">MARVTAFRIGVAIICAVAFWLLWSLAYEIAVGLRWAPTRFPSEGATRWALLRMQNADRSTGFFLIAWQHFYERVLYAPTRIEAVIRAGYAAGAVLALAIGGVIFGIVNRRQMPYGAARFGTLMEAAKQGLTKKQGIILGTLNGTTIRSDEPAHILVVGPSRSGKGTGFVLPNGYLWQGSAVFFDPKRENFDALANHRRTMGNKVFMFSPGSPDTHRYNPLDFVRRDERMATDCLVVASFVIPEKADDTWAGAGRLLLSSLIGYVLASPLTKSAEHMRTVARMTTTGKDISTVLRAIVKTERQHLPTWVVDSFNQYIALEPETRNSAVFNVNMAMSLWNNGLISAATETSDFDIRELRRTPTTIFIGCTIAELSIFRPLIRILFQQIHDLLMEKIPGADEPHQVLLMLDEFYHVGRMDSLISKITISAGYGFRMAIVMQDIAQLDELYGRSTRVTTVSGSQIKLFIQINDLDTSEFVSEMLGETTQVYKTPVMRPGQGIFAPRVWAPHYTPRPLRSPLELREMSARLSILMVKNSPSFELTKIRHYLDKPYRALYEVAKGSPPALPRLKEWRDEELAGAIAPRPEADGGGAEEPVLGKAPTPKTSQSQAKQRKGPTRRKKEAASDTPAGSSQGRREEPPPLELAPRPSVPRPPAKSLSLGAAPPAPPGEGCDVREILAAATEGQDEEFNSMMKILRAESAPKVREASEALRALNRSFGDDGGTPNDARRVD</sequence>
<comment type="caution">
    <text evidence="9">The sequence shown here is derived from an EMBL/GenBank/DDBJ whole genome shotgun (WGS) entry which is preliminary data.</text>
</comment>
<evidence type="ECO:0000256" key="4">
    <source>
        <dbReference type="ARBA" id="ARBA00022692"/>
    </source>
</evidence>
<dbReference type="EMBL" id="JACXWY010000024">
    <property type="protein sequence ID" value="MBD3848881.1"/>
    <property type="molecule type" value="Genomic_DNA"/>
</dbReference>
<keyword evidence="3" id="KW-1003">Cell membrane</keyword>
<evidence type="ECO:0000313" key="10">
    <source>
        <dbReference type="Proteomes" id="UP000619295"/>
    </source>
</evidence>
<name>A0A927EFS1_9HYPH</name>
<gene>
    <name evidence="9" type="ORF">IED13_24550</name>
</gene>
<protein>
    <submittedName>
        <fullName evidence="9">Type IV secretory system conjugative DNA transfer family protein</fullName>
    </submittedName>
</protein>
<reference evidence="9" key="1">
    <citation type="submission" date="2020-09" db="EMBL/GenBank/DDBJ databases">
        <title>Bosea spartocytisi sp. nov. a root nodule endophyte of Spartocytisus supranubius in the high mountain ecosystem fo the Teide National Park (Canary Islands, Spain).</title>
        <authorList>
            <person name="Pulido-Suarez L."/>
            <person name="Peix A."/>
            <person name="Igual J.M."/>
            <person name="Socas-Perez N."/>
            <person name="Velazquez E."/>
            <person name="Flores-Felix J.D."/>
            <person name="Leon-Barrios M."/>
        </authorList>
    </citation>
    <scope>NUCLEOTIDE SEQUENCE</scope>
    <source>
        <strain evidence="9">SSUT16</strain>
    </source>
</reference>
<accession>A0A927EFS1</accession>
<keyword evidence="10" id="KW-1185">Reference proteome</keyword>
<comment type="subcellular location">
    <subcellularLocation>
        <location evidence="1">Cell membrane</location>
        <topology evidence="1">Multi-pass membrane protein</topology>
    </subcellularLocation>
</comment>
<dbReference type="AlphaFoldDB" id="A0A927EFS1"/>
<dbReference type="PANTHER" id="PTHR37937">
    <property type="entry name" value="CONJUGATIVE TRANSFER: DNA TRANSPORT"/>
    <property type="match status" value="1"/>
</dbReference>
<keyword evidence="6 8" id="KW-0472">Membrane</keyword>
<dbReference type="Gene3D" id="3.40.50.300">
    <property type="entry name" value="P-loop containing nucleotide triphosphate hydrolases"/>
    <property type="match status" value="1"/>
</dbReference>
<dbReference type="GO" id="GO:0005886">
    <property type="term" value="C:plasma membrane"/>
    <property type="evidence" value="ECO:0007669"/>
    <property type="project" value="UniProtKB-SubCell"/>
</dbReference>
<organism evidence="9 10">
    <name type="scientific">Bosea spartocytisi</name>
    <dbReference type="NCBI Taxonomy" id="2773451"/>
    <lineage>
        <taxon>Bacteria</taxon>
        <taxon>Pseudomonadati</taxon>
        <taxon>Pseudomonadota</taxon>
        <taxon>Alphaproteobacteria</taxon>
        <taxon>Hyphomicrobiales</taxon>
        <taxon>Boseaceae</taxon>
        <taxon>Bosea</taxon>
    </lineage>
</organism>
<evidence type="ECO:0000256" key="7">
    <source>
        <dbReference type="SAM" id="MobiDB-lite"/>
    </source>
</evidence>
<dbReference type="SUPFAM" id="SSF52540">
    <property type="entry name" value="P-loop containing nucleoside triphosphate hydrolases"/>
    <property type="match status" value="1"/>
</dbReference>
<evidence type="ECO:0000313" key="9">
    <source>
        <dbReference type="EMBL" id="MBD3848881.1"/>
    </source>
</evidence>
<dbReference type="InterPro" id="IPR003688">
    <property type="entry name" value="TraG/VirD4"/>
</dbReference>
<dbReference type="InterPro" id="IPR027417">
    <property type="entry name" value="P-loop_NTPase"/>
</dbReference>
<dbReference type="Proteomes" id="UP000619295">
    <property type="component" value="Unassembled WGS sequence"/>
</dbReference>
<dbReference type="CDD" id="cd01127">
    <property type="entry name" value="TrwB_TraG_TraD_VirD4"/>
    <property type="match status" value="2"/>
</dbReference>
<comment type="similarity">
    <text evidence="2">Belongs to the VirD4/TraG family.</text>
</comment>
<proteinExistence type="inferred from homology"/>
<evidence type="ECO:0000256" key="8">
    <source>
        <dbReference type="SAM" id="Phobius"/>
    </source>
</evidence>
<keyword evidence="5 8" id="KW-1133">Transmembrane helix</keyword>
<dbReference type="InterPro" id="IPR051539">
    <property type="entry name" value="T4SS-coupling_protein"/>
</dbReference>
<dbReference type="PANTHER" id="PTHR37937:SF1">
    <property type="entry name" value="CONJUGATIVE TRANSFER: DNA TRANSPORT"/>
    <property type="match status" value="1"/>
</dbReference>
<dbReference type="Pfam" id="PF02534">
    <property type="entry name" value="T4SS-DNA_transf"/>
    <property type="match status" value="1"/>
</dbReference>
<feature type="region of interest" description="Disordered" evidence="7">
    <location>
        <begin position="580"/>
        <end position="671"/>
    </location>
</feature>
<evidence type="ECO:0000256" key="5">
    <source>
        <dbReference type="ARBA" id="ARBA00022989"/>
    </source>
</evidence>
<evidence type="ECO:0000256" key="3">
    <source>
        <dbReference type="ARBA" id="ARBA00022475"/>
    </source>
</evidence>
<evidence type="ECO:0000256" key="6">
    <source>
        <dbReference type="ARBA" id="ARBA00023136"/>
    </source>
</evidence>